<dbReference type="PANTHER" id="PTHR32294">
    <property type="entry name" value="DNA POLYMERASE III SUBUNIT ALPHA"/>
    <property type="match status" value="1"/>
</dbReference>
<dbReference type="Proteomes" id="UP001596957">
    <property type="component" value="Unassembled WGS sequence"/>
</dbReference>
<proteinExistence type="predicted"/>
<dbReference type="RefSeq" id="WP_381263299.1">
    <property type="nucleotide sequence ID" value="NZ_JBHTBI010000075.1"/>
</dbReference>
<reference evidence="3" key="1">
    <citation type="journal article" date="2019" name="Int. J. Syst. Evol. Microbiol.">
        <title>The Global Catalogue of Microorganisms (GCM) 10K type strain sequencing project: providing services to taxonomists for standard genome sequencing and annotation.</title>
        <authorList>
            <consortium name="The Broad Institute Genomics Platform"/>
            <consortium name="The Broad Institute Genome Sequencing Center for Infectious Disease"/>
            <person name="Wu L."/>
            <person name="Ma J."/>
        </authorList>
    </citation>
    <scope>NUCLEOTIDE SEQUENCE [LARGE SCALE GENOMIC DNA]</scope>
    <source>
        <strain evidence="3">CGMCC 4.7198</strain>
    </source>
</reference>
<evidence type="ECO:0000259" key="1">
    <source>
        <dbReference type="Pfam" id="PF17657"/>
    </source>
</evidence>
<keyword evidence="3" id="KW-1185">Reference proteome</keyword>
<comment type="caution">
    <text evidence="2">The sequence shown here is derived from an EMBL/GenBank/DDBJ whole genome shotgun (WGS) entry which is preliminary data.</text>
</comment>
<dbReference type="PANTHER" id="PTHR32294:SF4">
    <property type="entry name" value="ERROR-PRONE DNA POLYMERASE"/>
    <property type="match status" value="1"/>
</dbReference>
<evidence type="ECO:0000313" key="3">
    <source>
        <dbReference type="Proteomes" id="UP001596957"/>
    </source>
</evidence>
<organism evidence="2 3">
    <name type="scientific">Streptomyces lutosisoli</name>
    <dbReference type="NCBI Taxonomy" id="2665721"/>
    <lineage>
        <taxon>Bacteria</taxon>
        <taxon>Bacillati</taxon>
        <taxon>Actinomycetota</taxon>
        <taxon>Actinomycetes</taxon>
        <taxon>Kitasatosporales</taxon>
        <taxon>Streptomycetaceae</taxon>
        <taxon>Streptomyces</taxon>
    </lineage>
</organism>
<protein>
    <recommendedName>
        <fullName evidence="1">DNA polymerase III alpha subunit finger domain-containing protein</fullName>
    </recommendedName>
</protein>
<accession>A0ABW2VUQ3</accession>
<sequence length="100" mass="10537">MAAAGLIKIDLLGLGILSALHTGCDLIAEHHGVRLSLASIPRDDPAVHRMIARGDTIGVFQVDSVSSPAVLPSAPREPIRRPVRTARTRGSRCALRGVNA</sequence>
<name>A0ABW2VUQ3_9ACTN</name>
<dbReference type="InterPro" id="IPR004805">
    <property type="entry name" value="DnaE2/DnaE/PolC"/>
</dbReference>
<feature type="domain" description="DNA polymerase III alpha subunit finger" evidence="1">
    <location>
        <begin position="17"/>
        <end position="71"/>
    </location>
</feature>
<dbReference type="Pfam" id="PF17657">
    <property type="entry name" value="DNA_pol3_finger"/>
    <property type="match status" value="1"/>
</dbReference>
<dbReference type="EMBL" id="JBHTEC010000001">
    <property type="protein sequence ID" value="MFD0287412.1"/>
    <property type="molecule type" value="Genomic_DNA"/>
</dbReference>
<evidence type="ECO:0000313" key="2">
    <source>
        <dbReference type="EMBL" id="MFD0287412.1"/>
    </source>
</evidence>
<dbReference type="InterPro" id="IPR040982">
    <property type="entry name" value="DNA_pol3_finger"/>
</dbReference>
<gene>
    <name evidence="2" type="ORF">ACFQZP_38235</name>
</gene>